<keyword evidence="2 3" id="KW-0833">Ubl conjugation pathway</keyword>
<dbReference type="EMBL" id="QBIY01004798">
    <property type="protein sequence ID" value="RXN38494.1"/>
    <property type="molecule type" value="Genomic_DNA"/>
</dbReference>
<dbReference type="InterPro" id="IPR035983">
    <property type="entry name" value="Hect_E3_ubiquitin_ligase"/>
</dbReference>
<comment type="caution">
    <text evidence="6">The sequence shown here is derived from an EMBL/GenBank/DDBJ whole genome shotgun (WGS) entry which is preliminary data.</text>
</comment>
<dbReference type="GO" id="GO:0004842">
    <property type="term" value="F:ubiquitin-protein transferase activity"/>
    <property type="evidence" value="ECO:0007669"/>
    <property type="project" value="InterPro"/>
</dbReference>
<organism evidence="6 7">
    <name type="scientific">Labeo rohita</name>
    <name type="common">Indian major carp</name>
    <name type="synonym">Cyprinus rohita</name>
    <dbReference type="NCBI Taxonomy" id="84645"/>
    <lineage>
        <taxon>Eukaryota</taxon>
        <taxon>Metazoa</taxon>
        <taxon>Chordata</taxon>
        <taxon>Craniata</taxon>
        <taxon>Vertebrata</taxon>
        <taxon>Euteleostomi</taxon>
        <taxon>Actinopterygii</taxon>
        <taxon>Neopterygii</taxon>
        <taxon>Teleostei</taxon>
        <taxon>Ostariophysi</taxon>
        <taxon>Cypriniformes</taxon>
        <taxon>Cyprinidae</taxon>
        <taxon>Labeoninae</taxon>
        <taxon>Labeonini</taxon>
        <taxon>Labeo</taxon>
    </lineage>
</organism>
<sequence length="690" mass="77389">MTTSSNASFFCYFAITNVLQKCEEQATVFLKRPGGSPTGTTRSQVYSLQVPLKHPVNVKFLNYLSKNPGELIKKWLTLPKFCSSCGRNVSFVMENARKPLGEDQASCQAVPRVTDACAVPGKSASAVVQFMKYRELKETERKTFSKSKKKSNKPVKISVGIMNKTKNGLRPMRGKNLPLHVDPQWSSEQLLAAALKKQKDFNQDMEDGEYVLLYPDGSQIKNIPGTDTPFTIGEYKEAIGKAYQRITLYICTLEDLLSKSQPQHLRHQHPSHLMGKSATTSAPSASQSSNGQSATIPKQTTTSVGEIKSNDLYSVYTHIYAPITIDSSSSDLEEVEKLPEKDSDGHDGLTAADIVSNLAHNLNKTSCSRFNINRANVWDGALRGFRRSSFDPTCSMMVKFTDDAGLTEEALDSGGPTREFLTLLMDSIKTRRVFEGKDNAKYLSFDSKAAEDNEYFHIGRMIAVSIVHGGPGPRCLSPNFFLYLIGKVKTLEAPIEDIPDDEVKRGLLEIQNATSLSKLQELTEKYSSMLQTAGCYRFMKTLEDKKKVVDDYIQWYFIYRNHVSIQRFKEGLATLDFVNALEQHPSLFFSFMCYTETKLTADAVENIFHVQFSQPGSTNRQEEARVLSYWRDYLLYLEEKEATPSLEDVLMFGTGLKEVPPAAIEPQPHYEDFQEAMDYGMQNSPGFGLP</sequence>
<comment type="caution">
    <text evidence="3">Lacks conserved residue(s) required for the propagation of feature annotation.</text>
</comment>
<evidence type="ECO:0000313" key="6">
    <source>
        <dbReference type="EMBL" id="RXN38494.1"/>
    </source>
</evidence>
<reference evidence="6 7" key="1">
    <citation type="submission" date="2018-03" db="EMBL/GenBank/DDBJ databases">
        <title>Draft genome sequence of Rohu Carp (Labeo rohita).</title>
        <authorList>
            <person name="Das P."/>
            <person name="Kushwaha B."/>
            <person name="Joshi C.G."/>
            <person name="Kumar D."/>
            <person name="Nagpure N.S."/>
            <person name="Sahoo L."/>
            <person name="Das S.P."/>
            <person name="Bit A."/>
            <person name="Patnaik S."/>
            <person name="Meher P.K."/>
            <person name="Jayasankar P."/>
            <person name="Koringa P.G."/>
            <person name="Patel N.V."/>
            <person name="Hinsu A.T."/>
            <person name="Kumar R."/>
            <person name="Pandey M."/>
            <person name="Agarwal S."/>
            <person name="Srivastava S."/>
            <person name="Singh M."/>
            <person name="Iquebal M.A."/>
            <person name="Jaiswal S."/>
            <person name="Angadi U.B."/>
            <person name="Kumar N."/>
            <person name="Raza M."/>
            <person name="Shah T.M."/>
            <person name="Rai A."/>
            <person name="Jena J.K."/>
        </authorList>
    </citation>
    <scope>NUCLEOTIDE SEQUENCE [LARGE SCALE GENOMIC DNA]</scope>
    <source>
        <strain evidence="6">DASCIFA01</strain>
        <tissue evidence="6">Testis</tissue>
    </source>
</reference>
<evidence type="ECO:0000259" key="5">
    <source>
        <dbReference type="PROSITE" id="PS50237"/>
    </source>
</evidence>
<dbReference type="Gene3D" id="3.90.1750.10">
    <property type="entry name" value="Hect, E3 ligase catalytic domains"/>
    <property type="match status" value="1"/>
</dbReference>
<accession>A0A498P4N5</accession>
<evidence type="ECO:0000256" key="3">
    <source>
        <dbReference type="PROSITE-ProRule" id="PRU00104"/>
    </source>
</evidence>
<protein>
    <submittedName>
        <fullName evidence="6">G2 M phase-specific E3 ubiquitin-ligase-like isoform X1</fullName>
    </submittedName>
</protein>
<dbReference type="GO" id="GO:0016874">
    <property type="term" value="F:ligase activity"/>
    <property type="evidence" value="ECO:0007669"/>
    <property type="project" value="UniProtKB-KW"/>
</dbReference>
<dbReference type="InterPro" id="IPR000569">
    <property type="entry name" value="HECT_dom"/>
</dbReference>
<feature type="domain" description="HECT" evidence="5">
    <location>
        <begin position="388"/>
        <end position="428"/>
    </location>
</feature>
<proteinExistence type="predicted"/>
<dbReference type="STRING" id="84645.A0A498P4N5"/>
<name>A0A498P4N5_LABRO</name>
<keyword evidence="7" id="KW-1185">Reference proteome</keyword>
<feature type="compositionally biased region" description="Low complexity" evidence="4">
    <location>
        <begin position="277"/>
        <end position="295"/>
    </location>
</feature>
<evidence type="ECO:0000256" key="1">
    <source>
        <dbReference type="ARBA" id="ARBA00022679"/>
    </source>
</evidence>
<dbReference type="SUPFAM" id="SSF56204">
    <property type="entry name" value="Hect, E3 ligase catalytic domain"/>
    <property type="match status" value="1"/>
</dbReference>
<dbReference type="AlphaFoldDB" id="A0A498P4N5"/>
<evidence type="ECO:0000256" key="4">
    <source>
        <dbReference type="SAM" id="MobiDB-lite"/>
    </source>
</evidence>
<dbReference type="PROSITE" id="PS50237">
    <property type="entry name" value="HECT"/>
    <property type="match status" value="1"/>
</dbReference>
<evidence type="ECO:0000256" key="2">
    <source>
        <dbReference type="ARBA" id="ARBA00022786"/>
    </source>
</evidence>
<keyword evidence="1" id="KW-0808">Transferase</keyword>
<dbReference type="Proteomes" id="UP000290572">
    <property type="component" value="Unassembled WGS sequence"/>
</dbReference>
<gene>
    <name evidence="6" type="ORF">ROHU_001058</name>
</gene>
<feature type="region of interest" description="Disordered" evidence="4">
    <location>
        <begin position="262"/>
        <end position="302"/>
    </location>
</feature>
<evidence type="ECO:0000313" key="7">
    <source>
        <dbReference type="Proteomes" id="UP000290572"/>
    </source>
</evidence>
<keyword evidence="6" id="KW-0436">Ligase</keyword>